<gene>
    <name evidence="1" type="ORF">VNO77_03375</name>
</gene>
<dbReference type="EMBL" id="JAYMYQ010000001">
    <property type="protein sequence ID" value="KAK7361325.1"/>
    <property type="molecule type" value="Genomic_DNA"/>
</dbReference>
<comment type="caution">
    <text evidence="1">The sequence shown here is derived from an EMBL/GenBank/DDBJ whole genome shotgun (WGS) entry which is preliminary data.</text>
</comment>
<evidence type="ECO:0000313" key="1">
    <source>
        <dbReference type="EMBL" id="KAK7361325.1"/>
    </source>
</evidence>
<accession>A0AAN9R3T8</accession>
<organism evidence="1 2">
    <name type="scientific">Canavalia gladiata</name>
    <name type="common">Sword bean</name>
    <name type="synonym">Dolichos gladiatus</name>
    <dbReference type="NCBI Taxonomy" id="3824"/>
    <lineage>
        <taxon>Eukaryota</taxon>
        <taxon>Viridiplantae</taxon>
        <taxon>Streptophyta</taxon>
        <taxon>Embryophyta</taxon>
        <taxon>Tracheophyta</taxon>
        <taxon>Spermatophyta</taxon>
        <taxon>Magnoliopsida</taxon>
        <taxon>eudicotyledons</taxon>
        <taxon>Gunneridae</taxon>
        <taxon>Pentapetalae</taxon>
        <taxon>rosids</taxon>
        <taxon>fabids</taxon>
        <taxon>Fabales</taxon>
        <taxon>Fabaceae</taxon>
        <taxon>Papilionoideae</taxon>
        <taxon>50 kb inversion clade</taxon>
        <taxon>NPAAA clade</taxon>
        <taxon>indigoferoid/millettioid clade</taxon>
        <taxon>Phaseoleae</taxon>
        <taxon>Canavalia</taxon>
    </lineage>
</organism>
<evidence type="ECO:0000313" key="2">
    <source>
        <dbReference type="Proteomes" id="UP001367508"/>
    </source>
</evidence>
<reference evidence="1 2" key="1">
    <citation type="submission" date="2024-01" db="EMBL/GenBank/DDBJ databases">
        <title>The genomes of 5 underutilized Papilionoideae crops provide insights into root nodulation and disease resistanc.</title>
        <authorList>
            <person name="Jiang F."/>
        </authorList>
    </citation>
    <scope>NUCLEOTIDE SEQUENCE [LARGE SCALE GENOMIC DNA]</scope>
    <source>
        <strain evidence="1">LVBAO_FW01</strain>
        <tissue evidence="1">Leaves</tissue>
    </source>
</reference>
<dbReference type="AlphaFoldDB" id="A0AAN9R3T8"/>
<keyword evidence="2" id="KW-1185">Reference proteome</keyword>
<proteinExistence type="predicted"/>
<name>A0AAN9R3T8_CANGL</name>
<protein>
    <submittedName>
        <fullName evidence="1">Uncharacterized protein</fullName>
    </submittedName>
</protein>
<sequence length="495" mass="54580">MGAGDAEWLCLYTLLIEAVKEPAMTDSHIMNSNMIHMVAGCLGCMMERFGASISRFAMEATHPLDGGQHARKVIPNFALFALYLVEGDRDIHGNLTLPIKLGMIGLCTSVGHLTTSDPLCSSQFGVTSLLNRLQPVARPLHNRDSLVDMEEVPSLDSLIVDAFSTSHETGIALKKNSGAKERSQGQHKSKNFIVVLLPSSPRISPSSLPRTSLSLSISPYAVVRTSLRSTPFSETGEKRTLLSILRHPLSLSIIASSLHMPTLDSFPVEIVLVVHLDVYGFCRGPFIFNEHGHTNEPLHKPIGQQNGVFIQFPLKQEPDDESPEIEGLILVNNEHLKAFLASNKYVPIFCSYQLKNIQFGRGEVLVKKIASVVDFEGGPLVSQENSRSRIRPILRRSERSREKFHIHRVSLSHHNIATSRGRRSISAIRRGTFSLPCHTNLARLDSVERMLSKLPCQARRSGCLPVAASRAHTSASPSLYLVIDSPFQVSKPPDS</sequence>
<dbReference type="Proteomes" id="UP001367508">
    <property type="component" value="Unassembled WGS sequence"/>
</dbReference>